<protein>
    <recommendedName>
        <fullName evidence="11">tRNA (guanine(37)-N1)-methyltransferase</fullName>
        <ecNumber evidence="11">2.1.1.228</ecNumber>
    </recommendedName>
    <alternativeName>
        <fullName evidence="11">M1G-methyltransferase</fullName>
    </alternativeName>
    <alternativeName>
        <fullName evidence="11">tRNA [GM37] methyltransferase</fullName>
    </alternativeName>
    <alternativeName>
        <fullName evidence="11">tRNA methyltransferase 5 homolog</fullName>
    </alternativeName>
</protein>
<comment type="similarity">
    <text evidence="1">Belongs to the class I-like SAM-binding methyltransferase superfamily. TRM5/TYW2 family.</text>
</comment>
<keyword evidence="6 11" id="KW-0819">tRNA processing</keyword>
<sequence>LLLQNPSCVRCSFKKPFFSRTSAAPHSQFRETQLKMPEEVDYTLPPALDLKLDKNAFRNTEILFAVGVPLGKEFKKVSEKLRGYATGYLALPSTDSNGMRRKLIPIQRIDDSKAWDQLRNFNVDVPSSPNEDISYLETHPNALLVENCPSSERSDGYTLPSKPCAFRMPLVYENYPLVRALRVVLPSDMEAITGFTLVGHVAHFNLKPAALPYRKLIGQIALDKLPLVRTVVNKAAKIDAQFRTFTVDLMAGEENYLTEVKENGVTYQLDFSKVYWNSRLGTEHCKIIEEIKSVAKSSATSVVVFDVFAGVGPFSIPLARIGNCQVFANDLNPDSFHFLKENVSRNSSRKRPLTTKQIKCFNLDGRDFIREIVLPYYKTVSPSDSTEFFMLLNLPELAIEFLDVFKGLKCECPTHPIHIRCYCFVRHHLGGDTSKTSKQVEADIDARRRVCEALGVELAAVSTDDHEKFSGIHLTDWKVRFVRNTAPLKDMYCIQFDLHLCTPHALAKRSRTN</sequence>
<accession>A0A0R3WNN1</accession>
<evidence type="ECO:0000256" key="1">
    <source>
        <dbReference type="ARBA" id="ARBA00009775"/>
    </source>
</evidence>
<name>A0A0R3WNN1_HYDTA</name>
<evidence type="ECO:0000256" key="2">
    <source>
        <dbReference type="ARBA" id="ARBA00022490"/>
    </source>
</evidence>
<dbReference type="SUPFAM" id="SSF53335">
    <property type="entry name" value="S-adenosyl-L-methionine-dependent methyltransferases"/>
    <property type="match status" value="1"/>
</dbReference>
<keyword evidence="3 11" id="KW-0489">Methyltransferase</keyword>
<feature type="binding site" evidence="11">
    <location>
        <position position="284"/>
    </location>
    <ligand>
        <name>S-adenosyl-L-methionine</name>
        <dbReference type="ChEBI" id="CHEBI:59789"/>
    </ligand>
</feature>
<dbReference type="Pfam" id="PF25133">
    <property type="entry name" value="TYW2_N_2"/>
    <property type="match status" value="1"/>
</dbReference>
<comment type="catalytic activity">
    <reaction evidence="10 11">
        <text>guanosine(37) in tRNA + S-adenosyl-L-methionine = N(1)-methylguanosine(37) in tRNA + S-adenosyl-L-homocysteine + H(+)</text>
        <dbReference type="Rhea" id="RHEA:36899"/>
        <dbReference type="Rhea" id="RHEA-COMP:10145"/>
        <dbReference type="Rhea" id="RHEA-COMP:10147"/>
        <dbReference type="ChEBI" id="CHEBI:15378"/>
        <dbReference type="ChEBI" id="CHEBI:57856"/>
        <dbReference type="ChEBI" id="CHEBI:59789"/>
        <dbReference type="ChEBI" id="CHEBI:73542"/>
        <dbReference type="ChEBI" id="CHEBI:74269"/>
        <dbReference type="EC" id="2.1.1.228"/>
    </reaction>
</comment>
<proteinExistence type="inferred from homology"/>
<dbReference type="InterPro" id="IPR025792">
    <property type="entry name" value="tRNA_Gua_MeTrfase_euk"/>
</dbReference>
<feature type="binding site" evidence="11">
    <location>
        <begin position="364"/>
        <end position="365"/>
    </location>
    <ligand>
        <name>S-adenosyl-L-methionine</name>
        <dbReference type="ChEBI" id="CHEBI:59789"/>
    </ligand>
</feature>
<evidence type="ECO:0000256" key="9">
    <source>
        <dbReference type="ARBA" id="ARBA00045951"/>
    </source>
</evidence>
<dbReference type="GO" id="GO:0005759">
    <property type="term" value="C:mitochondrial matrix"/>
    <property type="evidence" value="ECO:0007669"/>
    <property type="project" value="UniProtKB-SubCell"/>
</dbReference>
<dbReference type="WBParaSite" id="TTAC_0000236901-mRNA-1">
    <property type="protein sequence ID" value="TTAC_0000236901-mRNA-1"/>
    <property type="gene ID" value="TTAC_0000236901"/>
</dbReference>
<keyword evidence="5 11" id="KW-0949">S-adenosyl-L-methionine</keyword>
<comment type="function">
    <text evidence="9">Involved in mitochondrial tRNA methylation. Specifically methylates the N1 position of guanosine-37 in various tRNAs. Methylation is not dependent on the nature of the nucleoside 5' of the target nucleoside. This is the first step in the biosynthesis of wybutosine (yW), a modified base adjacent to the anticodon of tRNAs and required for accurate decoding.</text>
</comment>
<organism evidence="13">
    <name type="scientific">Hydatigena taeniaeformis</name>
    <name type="common">Feline tapeworm</name>
    <name type="synonym">Taenia taeniaeformis</name>
    <dbReference type="NCBI Taxonomy" id="6205"/>
    <lineage>
        <taxon>Eukaryota</taxon>
        <taxon>Metazoa</taxon>
        <taxon>Spiralia</taxon>
        <taxon>Lophotrochozoa</taxon>
        <taxon>Platyhelminthes</taxon>
        <taxon>Cestoda</taxon>
        <taxon>Eucestoda</taxon>
        <taxon>Cyclophyllidea</taxon>
        <taxon>Taeniidae</taxon>
        <taxon>Hydatigera</taxon>
    </lineage>
</organism>
<dbReference type="GO" id="GO:0070901">
    <property type="term" value="P:mitochondrial tRNA methylation"/>
    <property type="evidence" value="ECO:0007669"/>
    <property type="project" value="UniProtKB-ARBA"/>
</dbReference>
<dbReference type="CDD" id="cd02440">
    <property type="entry name" value="AdoMet_MTases"/>
    <property type="match status" value="1"/>
</dbReference>
<dbReference type="Gene3D" id="3.30.300.110">
    <property type="entry name" value="Met-10+ protein-like domains"/>
    <property type="match status" value="1"/>
</dbReference>
<feature type="binding site" evidence="11">
    <location>
        <position position="393"/>
    </location>
    <ligand>
        <name>S-adenosyl-L-methionine</name>
        <dbReference type="ChEBI" id="CHEBI:59789"/>
    </ligand>
</feature>
<keyword evidence="8 11" id="KW-0539">Nucleus</keyword>
<feature type="domain" description="SAM-dependent methyltransferase TRM5/TYW2-type" evidence="12">
    <location>
        <begin position="195"/>
        <end position="500"/>
    </location>
</feature>
<feature type="binding site" evidence="11">
    <location>
        <begin position="330"/>
        <end position="331"/>
    </location>
    <ligand>
        <name>S-adenosyl-L-methionine</name>
        <dbReference type="ChEBI" id="CHEBI:59789"/>
    </ligand>
</feature>
<dbReference type="FunFam" id="3.30.300.110:FF:000001">
    <property type="entry name" value="tRNA (guanine(37)-N1)-methyltransferase"/>
    <property type="match status" value="1"/>
</dbReference>
<comment type="subcellular location">
    <subcellularLocation>
        <location evidence="11">Mitochondrion matrix</location>
    </subcellularLocation>
    <subcellularLocation>
        <location evidence="11">Nucleus</location>
    </subcellularLocation>
    <subcellularLocation>
        <location evidence="11">Cytoplasm</location>
    </subcellularLocation>
    <text evidence="11">Predominantly in the mitochondria and in the nucleus.</text>
</comment>
<keyword evidence="4 11" id="KW-0808">Transferase</keyword>
<dbReference type="PANTHER" id="PTHR23245">
    <property type="entry name" value="TRNA METHYLTRANSFERASE"/>
    <property type="match status" value="1"/>
</dbReference>
<dbReference type="PANTHER" id="PTHR23245:SF36">
    <property type="entry name" value="TRNA (GUANINE(37)-N1)-METHYLTRANSFERASE"/>
    <property type="match status" value="1"/>
</dbReference>
<keyword evidence="2 11" id="KW-0963">Cytoplasm</keyword>
<evidence type="ECO:0000256" key="5">
    <source>
        <dbReference type="ARBA" id="ARBA00022691"/>
    </source>
</evidence>
<dbReference type="Gene3D" id="3.40.50.150">
    <property type="entry name" value="Vaccinia Virus protein VP39"/>
    <property type="match status" value="1"/>
</dbReference>
<keyword evidence="7 11" id="KW-0496">Mitochondrion</keyword>
<evidence type="ECO:0000256" key="6">
    <source>
        <dbReference type="ARBA" id="ARBA00022694"/>
    </source>
</evidence>
<dbReference type="InterPro" id="IPR030382">
    <property type="entry name" value="MeTrfase_TRM5/TYW2"/>
</dbReference>
<comment type="function">
    <text evidence="11">Specifically methylates the N1 position of guanosine-37 in various cytoplasmic and mitochondrial tRNAs. Methylation is not dependent on the nature of the nucleoside 5' of the target nucleoside. This is the first step in the biosynthesis of wybutosine (yW), a modified base adjacent to the anticodon of tRNAs and required for accurate decoding.</text>
</comment>
<evidence type="ECO:0000256" key="4">
    <source>
        <dbReference type="ARBA" id="ARBA00022679"/>
    </source>
</evidence>
<dbReference type="InterPro" id="IPR056744">
    <property type="entry name" value="TRM5/TYW2-like_N"/>
</dbReference>
<dbReference type="InterPro" id="IPR056743">
    <property type="entry name" value="TRM5-TYW2-like_MTfase"/>
</dbReference>
<comment type="subunit">
    <text evidence="11">Monomer.</text>
</comment>
<comment type="similarity">
    <text evidence="11">Belongs to the TRM5 / TYW2 family.</text>
</comment>
<dbReference type="Pfam" id="PF02475">
    <property type="entry name" value="TRM5-TYW2_MTfase"/>
    <property type="match status" value="1"/>
</dbReference>
<dbReference type="STRING" id="6205.A0A0R3WNN1"/>
<dbReference type="PROSITE" id="PS51684">
    <property type="entry name" value="SAM_MT_TRM5_TYW2"/>
    <property type="match status" value="1"/>
</dbReference>
<evidence type="ECO:0000256" key="11">
    <source>
        <dbReference type="HAMAP-Rule" id="MF_03152"/>
    </source>
</evidence>
<evidence type="ECO:0000256" key="3">
    <source>
        <dbReference type="ARBA" id="ARBA00022603"/>
    </source>
</evidence>
<dbReference type="GO" id="GO:0052906">
    <property type="term" value="F:tRNA (guanine(37)-N1)-methyltransferase activity"/>
    <property type="evidence" value="ECO:0007669"/>
    <property type="project" value="UniProtKB-UniRule"/>
</dbReference>
<reference evidence="13" key="1">
    <citation type="submission" date="2017-02" db="UniProtKB">
        <authorList>
            <consortium name="WormBaseParasite"/>
        </authorList>
    </citation>
    <scope>IDENTIFICATION</scope>
</reference>
<evidence type="ECO:0000256" key="7">
    <source>
        <dbReference type="ARBA" id="ARBA00023128"/>
    </source>
</evidence>
<dbReference type="HAMAP" id="MF_03152">
    <property type="entry name" value="TRM5"/>
    <property type="match status" value="1"/>
</dbReference>
<dbReference type="EC" id="2.1.1.228" evidence="11"/>
<dbReference type="InterPro" id="IPR029063">
    <property type="entry name" value="SAM-dependent_MTases_sf"/>
</dbReference>
<dbReference type="AlphaFoldDB" id="A0A0R3WNN1"/>
<evidence type="ECO:0000256" key="8">
    <source>
        <dbReference type="ARBA" id="ARBA00023242"/>
    </source>
</evidence>
<dbReference type="GO" id="GO:0005634">
    <property type="term" value="C:nucleus"/>
    <property type="evidence" value="ECO:0007669"/>
    <property type="project" value="UniProtKB-SubCell"/>
</dbReference>
<dbReference type="GO" id="GO:0002939">
    <property type="term" value="P:tRNA N1-guanine methylation"/>
    <property type="evidence" value="ECO:0007669"/>
    <property type="project" value="TreeGrafter"/>
</dbReference>
<evidence type="ECO:0000313" key="13">
    <source>
        <dbReference type="WBParaSite" id="TTAC_0000236901-mRNA-1"/>
    </source>
</evidence>
<evidence type="ECO:0000259" key="12">
    <source>
        <dbReference type="PROSITE" id="PS51684"/>
    </source>
</evidence>
<evidence type="ECO:0000256" key="10">
    <source>
        <dbReference type="ARBA" id="ARBA00047783"/>
    </source>
</evidence>